<dbReference type="PANTHER" id="PTHR12268">
    <property type="entry name" value="E3 UBIQUITIN-PROTEIN LIGASE KCMF1"/>
    <property type="match status" value="1"/>
</dbReference>
<dbReference type="InterPro" id="IPR011992">
    <property type="entry name" value="EF-hand-dom_pair"/>
</dbReference>
<dbReference type="Gene3D" id="1.10.238.10">
    <property type="entry name" value="EF-hand"/>
    <property type="match status" value="1"/>
</dbReference>
<dbReference type="Ensembl" id="ENSSGRT00000031749.1">
    <property type="protein sequence ID" value="ENSSGRP00000029540.1"/>
    <property type="gene ID" value="ENSSGRG00000016779.1"/>
</dbReference>
<dbReference type="AlphaFoldDB" id="A0A672M371"/>
<sequence>MWYFHVSFHEISPIEGLNEVRPAVYQAALKLRALQKLCQMHLVALQDLCPVLNTLSRSGEPVISLAQEDVQQHLEELFQSISYKLPGEAVPEATDQTTRLLFKLFDREQTGVILLRSVEAALITLCGDTLSAKQRGLFHIHLISISGCTIMVQCLESVLVSLQLCSNWLRAIVGIRRVTGAPSVELHSKSCWKTSVR</sequence>
<reference evidence="2" key="1">
    <citation type="submission" date="2025-08" db="UniProtKB">
        <authorList>
            <consortium name="Ensembl"/>
        </authorList>
    </citation>
    <scope>IDENTIFICATION</scope>
</reference>
<dbReference type="Proteomes" id="UP000472262">
    <property type="component" value="Unassembled WGS sequence"/>
</dbReference>
<name>A0A672M371_SINGR</name>
<feature type="domain" description="EF-hand" evidence="1">
    <location>
        <begin position="14"/>
        <end position="126"/>
    </location>
</feature>
<evidence type="ECO:0000313" key="2">
    <source>
        <dbReference type="Ensembl" id="ENSSGRP00000029540.1"/>
    </source>
</evidence>
<dbReference type="InParanoid" id="A0A672M371"/>
<proteinExistence type="predicted"/>
<dbReference type="GO" id="GO:0045202">
    <property type="term" value="C:synapse"/>
    <property type="evidence" value="ECO:0007669"/>
    <property type="project" value="GOC"/>
</dbReference>
<dbReference type="InterPro" id="IPR050774">
    <property type="entry name" value="KCMF1/Dystrophin"/>
</dbReference>
<evidence type="ECO:0000313" key="3">
    <source>
        <dbReference type="Proteomes" id="UP000472262"/>
    </source>
</evidence>
<dbReference type="GO" id="GO:0099536">
    <property type="term" value="P:synaptic signaling"/>
    <property type="evidence" value="ECO:0007669"/>
    <property type="project" value="TreeGrafter"/>
</dbReference>
<dbReference type="Pfam" id="PF09068">
    <property type="entry name" value="EF-hand_2"/>
    <property type="match status" value="1"/>
</dbReference>
<dbReference type="SUPFAM" id="SSF47473">
    <property type="entry name" value="EF-hand"/>
    <property type="match status" value="1"/>
</dbReference>
<dbReference type="PANTHER" id="PTHR12268:SF18">
    <property type="entry name" value="DYSTROTELIN"/>
    <property type="match status" value="1"/>
</dbReference>
<organism evidence="2 3">
    <name type="scientific">Sinocyclocheilus grahami</name>
    <name type="common">Dianchi golden-line fish</name>
    <name type="synonym">Barbus grahami</name>
    <dbReference type="NCBI Taxonomy" id="75366"/>
    <lineage>
        <taxon>Eukaryota</taxon>
        <taxon>Metazoa</taxon>
        <taxon>Chordata</taxon>
        <taxon>Craniata</taxon>
        <taxon>Vertebrata</taxon>
        <taxon>Euteleostomi</taxon>
        <taxon>Actinopterygii</taxon>
        <taxon>Neopterygii</taxon>
        <taxon>Teleostei</taxon>
        <taxon>Ostariophysi</taxon>
        <taxon>Cypriniformes</taxon>
        <taxon>Cyprinidae</taxon>
        <taxon>Cyprininae</taxon>
        <taxon>Sinocyclocheilus</taxon>
    </lineage>
</organism>
<accession>A0A672M371</accession>
<keyword evidence="3" id="KW-1185">Reference proteome</keyword>
<reference evidence="2" key="2">
    <citation type="submission" date="2025-09" db="UniProtKB">
        <authorList>
            <consortium name="Ensembl"/>
        </authorList>
    </citation>
    <scope>IDENTIFICATION</scope>
</reference>
<evidence type="ECO:0000259" key="1">
    <source>
        <dbReference type="Pfam" id="PF09068"/>
    </source>
</evidence>
<dbReference type="GO" id="GO:0005886">
    <property type="term" value="C:plasma membrane"/>
    <property type="evidence" value="ECO:0007669"/>
    <property type="project" value="TreeGrafter"/>
</dbReference>
<protein>
    <recommendedName>
        <fullName evidence="1">EF-hand domain-containing protein</fullName>
    </recommendedName>
</protein>
<dbReference type="InterPro" id="IPR015153">
    <property type="entry name" value="EF-hand_dom_typ1"/>
</dbReference>